<evidence type="ECO:0000313" key="3">
    <source>
        <dbReference type="Proteomes" id="UP001626550"/>
    </source>
</evidence>
<name>A0ABD2QD77_9PLAT</name>
<organism evidence="2 3">
    <name type="scientific">Cichlidogyrus casuarinus</name>
    <dbReference type="NCBI Taxonomy" id="1844966"/>
    <lineage>
        <taxon>Eukaryota</taxon>
        <taxon>Metazoa</taxon>
        <taxon>Spiralia</taxon>
        <taxon>Lophotrochozoa</taxon>
        <taxon>Platyhelminthes</taxon>
        <taxon>Monogenea</taxon>
        <taxon>Monopisthocotylea</taxon>
        <taxon>Dactylogyridea</taxon>
        <taxon>Ancyrocephalidae</taxon>
        <taxon>Cichlidogyrus</taxon>
    </lineage>
</organism>
<reference evidence="2 3" key="1">
    <citation type="submission" date="2024-11" db="EMBL/GenBank/DDBJ databases">
        <title>Adaptive evolution of stress response genes in parasites aligns with host niche diversity.</title>
        <authorList>
            <person name="Hahn C."/>
            <person name="Resl P."/>
        </authorList>
    </citation>
    <scope>NUCLEOTIDE SEQUENCE [LARGE SCALE GENOMIC DNA]</scope>
    <source>
        <strain evidence="2">EGGRZ-B1_66</strain>
        <tissue evidence="2">Body</tissue>
    </source>
</reference>
<evidence type="ECO:0000313" key="2">
    <source>
        <dbReference type="EMBL" id="KAL3317338.1"/>
    </source>
</evidence>
<proteinExistence type="predicted"/>
<dbReference type="Proteomes" id="UP001626550">
    <property type="component" value="Unassembled WGS sequence"/>
</dbReference>
<sequence length="569" mass="65762">MKSDVVREREDQLNKAYRLIEEARNAADDTNLKLNFKTKQLEEVKERLSKCESNKFDMAQQLEAANTKQNQLRDFITAKTKFDRFRKDQTDKVRLSIKKAIEEVTALATKEVAIMTHKLSVLEQSLQVSQNKLKEYVKLNETRSKSKRTVAIETEFAYITKASPRNSSVVDSDVDDDLWKKKLKEASVANLRCYDCGPLKQKIFKQKQQKMNLKNEFRELSQYAGAMEMQAIWTLGQLVSVIPYSKELQITPGLESEKSPKKRLEMFKNQTMLILERMQLDQVKRNKDMDGLKSSLDKGKSRIMQLENKIKAMESDYLVESNRGMERKKEMVSSLEVKLQKTLTENSHLRSQNQKFDKEMNDLRNDLVVEKTSKASETQKRESFILAIEKIIRPINSYLKLRENKKKVAALNELQIVVSTLRKLMEACSCEELTKNLLSTMDPITHLMGTSGWTDIQRQLLKSLLILAQNVIMVPTTENVKIVHEKPRVKRVSTSSQYELRPQYLQAEIDLNNNLELPKLSAITLPNCEDTPLSSSRSSKLDVVTDIWMQHHLSKVSDYIKSVAHQQYS</sequence>
<evidence type="ECO:0000256" key="1">
    <source>
        <dbReference type="SAM" id="Coils"/>
    </source>
</evidence>
<gene>
    <name evidence="2" type="primary">DAAM2_1</name>
    <name evidence="2" type="ORF">Ciccas_004000</name>
</gene>
<feature type="coiled-coil region" evidence="1">
    <location>
        <begin position="289"/>
        <end position="366"/>
    </location>
</feature>
<comment type="caution">
    <text evidence="2">The sequence shown here is derived from an EMBL/GenBank/DDBJ whole genome shotgun (WGS) entry which is preliminary data.</text>
</comment>
<dbReference type="AlphaFoldDB" id="A0ABD2QD77"/>
<protein>
    <submittedName>
        <fullName evidence="2">Dishevelled associated activator of morphogenesis 2</fullName>
    </submittedName>
</protein>
<feature type="coiled-coil region" evidence="1">
    <location>
        <begin position="6"/>
        <end position="54"/>
    </location>
</feature>
<accession>A0ABD2QD77</accession>
<dbReference type="EMBL" id="JBJKFK010000398">
    <property type="protein sequence ID" value="KAL3317338.1"/>
    <property type="molecule type" value="Genomic_DNA"/>
</dbReference>
<keyword evidence="1" id="KW-0175">Coiled coil</keyword>
<keyword evidence="3" id="KW-1185">Reference proteome</keyword>